<proteinExistence type="inferred from homology"/>
<dbReference type="GO" id="GO:0000028">
    <property type="term" value="P:ribosomal small subunit assembly"/>
    <property type="evidence" value="ECO:0007669"/>
    <property type="project" value="TreeGrafter"/>
</dbReference>
<dbReference type="PANTHER" id="PTHR33867:SF1">
    <property type="entry name" value="RIBOSOME MATURATION FACTOR RIMP"/>
    <property type="match status" value="1"/>
</dbReference>
<keyword evidence="2 3" id="KW-0690">Ribosome biogenesis</keyword>
<keyword evidence="1 3" id="KW-0963">Cytoplasm</keyword>
<dbReference type="Pfam" id="PF02576">
    <property type="entry name" value="RimP_N"/>
    <property type="match status" value="1"/>
</dbReference>
<feature type="compositionally biased region" description="Acidic residues" evidence="4">
    <location>
        <begin position="240"/>
        <end position="254"/>
    </location>
</feature>
<dbReference type="Gene3D" id="3.30.300.70">
    <property type="entry name" value="RimP-like superfamily, N-terminal"/>
    <property type="match status" value="1"/>
</dbReference>
<accession>A0A495JP77</accession>
<dbReference type="InterPro" id="IPR028998">
    <property type="entry name" value="RimP_C"/>
</dbReference>
<feature type="region of interest" description="Disordered" evidence="4">
    <location>
        <begin position="1"/>
        <end position="29"/>
    </location>
</feature>
<dbReference type="PANTHER" id="PTHR33867">
    <property type="entry name" value="RIBOSOME MATURATION FACTOR RIMP"/>
    <property type="match status" value="1"/>
</dbReference>
<dbReference type="NCBIfam" id="NF000930">
    <property type="entry name" value="PRK00092.2-2"/>
    <property type="match status" value="1"/>
</dbReference>
<dbReference type="GO" id="GO:0006412">
    <property type="term" value="P:translation"/>
    <property type="evidence" value="ECO:0007669"/>
    <property type="project" value="TreeGrafter"/>
</dbReference>
<dbReference type="InterPro" id="IPR028989">
    <property type="entry name" value="RimP_N"/>
</dbReference>
<reference evidence="6 7" key="1">
    <citation type="submission" date="2018-10" db="EMBL/GenBank/DDBJ databases">
        <title>Sequencing the genomes of 1000 actinobacteria strains.</title>
        <authorList>
            <person name="Klenk H.-P."/>
        </authorList>
    </citation>
    <scope>NUCLEOTIDE SEQUENCE [LARGE SCALE GENOMIC DNA]</scope>
    <source>
        <strain evidence="6 7">DSM 45175</strain>
    </source>
</reference>
<dbReference type="SUPFAM" id="SSF75420">
    <property type="entry name" value="YhbC-like, N-terminal domain"/>
    <property type="match status" value="1"/>
</dbReference>
<dbReference type="CDD" id="cd01734">
    <property type="entry name" value="YlxS_C"/>
    <property type="match status" value="1"/>
</dbReference>
<evidence type="ECO:0000256" key="3">
    <source>
        <dbReference type="HAMAP-Rule" id="MF_01077"/>
    </source>
</evidence>
<gene>
    <name evidence="3" type="primary">rimP</name>
    <name evidence="6" type="ORF">BDK92_5181</name>
</gene>
<dbReference type="AlphaFoldDB" id="A0A495JP77"/>
<dbReference type="RefSeq" id="WP_121159017.1">
    <property type="nucleotide sequence ID" value="NZ_RBKT01000001.1"/>
</dbReference>
<dbReference type="Proteomes" id="UP000277671">
    <property type="component" value="Unassembled WGS sequence"/>
</dbReference>
<feature type="region of interest" description="Disordered" evidence="4">
    <location>
        <begin position="206"/>
        <end position="254"/>
    </location>
</feature>
<feature type="compositionally biased region" description="Basic and acidic residues" evidence="4">
    <location>
        <begin position="17"/>
        <end position="29"/>
    </location>
</feature>
<dbReference type="InterPro" id="IPR035956">
    <property type="entry name" value="RimP_N_sf"/>
</dbReference>
<evidence type="ECO:0000256" key="1">
    <source>
        <dbReference type="ARBA" id="ARBA00022490"/>
    </source>
</evidence>
<comment type="subcellular location">
    <subcellularLocation>
        <location evidence="3">Cytoplasm</location>
    </subcellularLocation>
</comment>
<evidence type="ECO:0000256" key="4">
    <source>
        <dbReference type="SAM" id="MobiDB-lite"/>
    </source>
</evidence>
<name>A0A495JP77_9ACTN</name>
<evidence type="ECO:0000256" key="2">
    <source>
        <dbReference type="ARBA" id="ARBA00022517"/>
    </source>
</evidence>
<dbReference type="OrthoDB" id="9805006at2"/>
<feature type="compositionally biased region" description="Acidic residues" evidence="4">
    <location>
        <begin position="208"/>
        <end position="231"/>
    </location>
</feature>
<comment type="similarity">
    <text evidence="3">Belongs to the RimP family.</text>
</comment>
<dbReference type="EMBL" id="RBKT01000001">
    <property type="protein sequence ID" value="RKR90800.1"/>
    <property type="molecule type" value="Genomic_DNA"/>
</dbReference>
<sequence>MTQRGRAASRSTAAPRSGERRAAERPRGDLTARRARLRAVIEPVVTAAGYDLEDVSVSRAGRRHVVRIIVDGDSGINLDAVADISRAISAALDLAEESGGDLVAGEYQLEVSSPGVDRPLTLPRHWRRNVGRLVKVTATGAGQPAPEQRSPEAASESRRSAERQITGRVVAADDEWVRFDLDGRTTEWAYADLGPGRVQVEFSRLEEVADEDLAEFDDDQDDEDDEDDDQPETLAGNLPETDDTDDEDVEGEER</sequence>
<evidence type="ECO:0000313" key="7">
    <source>
        <dbReference type="Proteomes" id="UP000277671"/>
    </source>
</evidence>
<evidence type="ECO:0000259" key="5">
    <source>
        <dbReference type="Pfam" id="PF02576"/>
    </source>
</evidence>
<dbReference type="GO" id="GO:0005829">
    <property type="term" value="C:cytosol"/>
    <property type="evidence" value="ECO:0007669"/>
    <property type="project" value="TreeGrafter"/>
</dbReference>
<organism evidence="6 7">
    <name type="scientific">Micromonospora pisi</name>
    <dbReference type="NCBI Taxonomy" id="589240"/>
    <lineage>
        <taxon>Bacteria</taxon>
        <taxon>Bacillati</taxon>
        <taxon>Actinomycetota</taxon>
        <taxon>Actinomycetes</taxon>
        <taxon>Micromonosporales</taxon>
        <taxon>Micromonosporaceae</taxon>
        <taxon>Micromonospora</taxon>
    </lineage>
</organism>
<protein>
    <recommendedName>
        <fullName evidence="3">Ribosome maturation factor RimP</fullName>
    </recommendedName>
</protein>
<dbReference type="InterPro" id="IPR003728">
    <property type="entry name" value="Ribosome_maturation_RimP"/>
</dbReference>
<comment type="caution">
    <text evidence="6">The sequence shown here is derived from an EMBL/GenBank/DDBJ whole genome shotgun (WGS) entry which is preliminary data.</text>
</comment>
<comment type="function">
    <text evidence="3">Required for maturation of 30S ribosomal subunits.</text>
</comment>
<dbReference type="HAMAP" id="MF_01077">
    <property type="entry name" value="RimP"/>
    <property type="match status" value="1"/>
</dbReference>
<feature type="compositionally biased region" description="Low complexity" evidence="4">
    <location>
        <begin position="1"/>
        <end position="16"/>
    </location>
</feature>
<evidence type="ECO:0000313" key="6">
    <source>
        <dbReference type="EMBL" id="RKR90800.1"/>
    </source>
</evidence>
<feature type="compositionally biased region" description="Low complexity" evidence="4">
    <location>
        <begin position="143"/>
        <end position="154"/>
    </location>
</feature>
<feature type="domain" description="Ribosome maturation factor RimP N-terminal" evidence="5">
    <location>
        <begin position="41"/>
        <end position="117"/>
    </location>
</feature>
<feature type="region of interest" description="Disordered" evidence="4">
    <location>
        <begin position="137"/>
        <end position="165"/>
    </location>
</feature>
<keyword evidence="7" id="KW-1185">Reference proteome</keyword>